<dbReference type="InterPro" id="IPR006703">
    <property type="entry name" value="G_AIG1"/>
</dbReference>
<feature type="region of interest" description="Disordered" evidence="3">
    <location>
        <begin position="1"/>
        <end position="36"/>
    </location>
</feature>
<accession>A0A3N4J706</accession>
<evidence type="ECO:0000313" key="6">
    <source>
        <dbReference type="EMBL" id="RPA93966.1"/>
    </source>
</evidence>
<dbReference type="Proteomes" id="UP000276215">
    <property type="component" value="Unassembled WGS sequence"/>
</dbReference>
<keyword evidence="2" id="KW-0175">Coiled coil</keyword>
<gene>
    <name evidence="6" type="ORF">L873DRAFT_1846862</name>
</gene>
<dbReference type="Gene3D" id="3.40.50.300">
    <property type="entry name" value="P-loop containing nucleotide triphosphate hydrolases"/>
    <property type="match status" value="1"/>
</dbReference>
<feature type="compositionally biased region" description="Basic and acidic residues" evidence="3">
    <location>
        <begin position="484"/>
        <end position="497"/>
    </location>
</feature>
<sequence length="497" mass="54523">MTQLPDPPRKSTEMRISSPEVPEAGGSNHEVQDYPSDLEVQPGIPVIFVMGVSGAGKSSFIKALGGKDPEGESPETSPFESVTHEVAIYKATLDSQEMLLVDTPGFEDNKTSNLKTIQKICEEIVKITNNPAFFIHGAVYVHNIATSRWTAGDVRTWDILKALCGNAAMGNVIVATTRWPADYENKNYEMLEKRNLEEYWKGVLGTARLSEKDTHNPKTVIQRLLELQTQPFQAQEELSKGRTPSDTSAVKIPIAEGQQALIEAEKEKEEALAELARVSLQVQQLQSQNAPKPTQPPPPETEEQNAADYKIKMDALLLGLESAITADKERLEKIKSSEKTLQEEIQQVQASMAEKEKLLKTYNQSRRKIEFADELKTWLDLLEVPIRIREILMENIVIAALVVGAAVVDAALLGLPFCGFILLGACIRRSQEDKSISAARKSSKASRKADPESGIPTTDTAEGGMPNGGSDEDEGVKTATTTGVKEEMEKEKGGPAR</sequence>
<evidence type="ECO:0000256" key="3">
    <source>
        <dbReference type="SAM" id="MobiDB-lite"/>
    </source>
</evidence>
<evidence type="ECO:0000313" key="7">
    <source>
        <dbReference type="Proteomes" id="UP000276215"/>
    </source>
</evidence>
<dbReference type="AlphaFoldDB" id="A0A3N4J706"/>
<evidence type="ECO:0000259" key="5">
    <source>
        <dbReference type="Pfam" id="PF04548"/>
    </source>
</evidence>
<feature type="region of interest" description="Disordered" evidence="3">
    <location>
        <begin position="436"/>
        <end position="497"/>
    </location>
</feature>
<evidence type="ECO:0000256" key="2">
    <source>
        <dbReference type="SAM" id="Coils"/>
    </source>
</evidence>
<keyword evidence="4" id="KW-1133">Transmembrane helix</keyword>
<dbReference type="SUPFAM" id="SSF52540">
    <property type="entry name" value="P-loop containing nucleoside triphosphate hydrolases"/>
    <property type="match status" value="1"/>
</dbReference>
<keyword evidence="1" id="KW-0547">Nucleotide-binding</keyword>
<feature type="region of interest" description="Disordered" evidence="3">
    <location>
        <begin position="283"/>
        <end position="304"/>
    </location>
</feature>
<reference evidence="6 7" key="1">
    <citation type="journal article" date="2018" name="Nat. Ecol. Evol.">
        <title>Pezizomycetes genomes reveal the molecular basis of ectomycorrhizal truffle lifestyle.</title>
        <authorList>
            <person name="Murat C."/>
            <person name="Payen T."/>
            <person name="Noel B."/>
            <person name="Kuo A."/>
            <person name="Morin E."/>
            <person name="Chen J."/>
            <person name="Kohler A."/>
            <person name="Krizsan K."/>
            <person name="Balestrini R."/>
            <person name="Da Silva C."/>
            <person name="Montanini B."/>
            <person name="Hainaut M."/>
            <person name="Levati E."/>
            <person name="Barry K.W."/>
            <person name="Belfiori B."/>
            <person name="Cichocki N."/>
            <person name="Clum A."/>
            <person name="Dockter R.B."/>
            <person name="Fauchery L."/>
            <person name="Guy J."/>
            <person name="Iotti M."/>
            <person name="Le Tacon F."/>
            <person name="Lindquist E.A."/>
            <person name="Lipzen A."/>
            <person name="Malagnac F."/>
            <person name="Mello A."/>
            <person name="Molinier V."/>
            <person name="Miyauchi S."/>
            <person name="Poulain J."/>
            <person name="Riccioni C."/>
            <person name="Rubini A."/>
            <person name="Sitrit Y."/>
            <person name="Splivallo R."/>
            <person name="Traeger S."/>
            <person name="Wang M."/>
            <person name="Zifcakova L."/>
            <person name="Wipf D."/>
            <person name="Zambonelli A."/>
            <person name="Paolocci F."/>
            <person name="Nowrousian M."/>
            <person name="Ottonello S."/>
            <person name="Baldrian P."/>
            <person name="Spatafora J.W."/>
            <person name="Henrissat B."/>
            <person name="Nagy L.G."/>
            <person name="Aury J.M."/>
            <person name="Wincker P."/>
            <person name="Grigoriev I.V."/>
            <person name="Bonfante P."/>
            <person name="Martin F.M."/>
        </authorList>
    </citation>
    <scope>NUCLEOTIDE SEQUENCE [LARGE SCALE GENOMIC DNA]</scope>
    <source>
        <strain evidence="6 7">120613-1</strain>
    </source>
</reference>
<keyword evidence="4" id="KW-0812">Transmembrane</keyword>
<evidence type="ECO:0000256" key="4">
    <source>
        <dbReference type="SAM" id="Phobius"/>
    </source>
</evidence>
<dbReference type="Pfam" id="PF04548">
    <property type="entry name" value="AIG1"/>
    <property type="match status" value="1"/>
</dbReference>
<feature type="transmembrane region" description="Helical" evidence="4">
    <location>
        <begin position="396"/>
        <end position="427"/>
    </location>
</feature>
<proteinExistence type="predicted"/>
<feature type="domain" description="AIG1-type G" evidence="5">
    <location>
        <begin position="47"/>
        <end position="191"/>
    </location>
</feature>
<feature type="compositionally biased region" description="Low complexity" evidence="3">
    <location>
        <begin position="283"/>
        <end position="292"/>
    </location>
</feature>
<dbReference type="GO" id="GO:0005525">
    <property type="term" value="F:GTP binding"/>
    <property type="evidence" value="ECO:0007669"/>
    <property type="project" value="InterPro"/>
</dbReference>
<keyword evidence="4" id="KW-0472">Membrane</keyword>
<dbReference type="OrthoDB" id="8954335at2759"/>
<protein>
    <recommendedName>
        <fullName evidence="5">AIG1-type G domain-containing protein</fullName>
    </recommendedName>
</protein>
<dbReference type="EMBL" id="ML120444">
    <property type="protein sequence ID" value="RPA93966.1"/>
    <property type="molecule type" value="Genomic_DNA"/>
</dbReference>
<name>A0A3N4J706_9PEZI</name>
<keyword evidence="7" id="KW-1185">Reference proteome</keyword>
<dbReference type="InterPro" id="IPR027417">
    <property type="entry name" value="P-loop_NTPase"/>
</dbReference>
<evidence type="ECO:0000256" key="1">
    <source>
        <dbReference type="ARBA" id="ARBA00022741"/>
    </source>
</evidence>
<feature type="coiled-coil region" evidence="2">
    <location>
        <begin position="331"/>
        <end position="365"/>
    </location>
</feature>
<organism evidence="6 7">
    <name type="scientific">Choiromyces venosus 120613-1</name>
    <dbReference type="NCBI Taxonomy" id="1336337"/>
    <lineage>
        <taxon>Eukaryota</taxon>
        <taxon>Fungi</taxon>
        <taxon>Dikarya</taxon>
        <taxon>Ascomycota</taxon>
        <taxon>Pezizomycotina</taxon>
        <taxon>Pezizomycetes</taxon>
        <taxon>Pezizales</taxon>
        <taxon>Tuberaceae</taxon>
        <taxon>Choiromyces</taxon>
    </lineage>
</organism>